<dbReference type="SMART" id="SM00342">
    <property type="entry name" value="HTH_ARAC"/>
    <property type="match status" value="1"/>
</dbReference>
<dbReference type="Gene3D" id="3.30.160.70">
    <property type="entry name" value="Methylated DNA-protein cysteine methyltransferase domain"/>
    <property type="match status" value="1"/>
</dbReference>
<evidence type="ECO:0000256" key="2">
    <source>
        <dbReference type="ARBA" id="ARBA00008711"/>
    </source>
</evidence>
<geneLocation type="plasmid" evidence="14">
    <name>pg25-68</name>
</geneLocation>
<keyword evidence="11" id="KW-0479">Metal-binding</keyword>
<evidence type="ECO:0000256" key="6">
    <source>
        <dbReference type="ARBA" id="ARBA00022763"/>
    </source>
</evidence>
<dbReference type="SUPFAM" id="SSF53155">
    <property type="entry name" value="Methylated DNA-protein cysteine methyltransferase domain"/>
    <property type="match status" value="1"/>
</dbReference>
<evidence type="ECO:0000256" key="5">
    <source>
        <dbReference type="ARBA" id="ARBA00022679"/>
    </source>
</evidence>
<feature type="binding site" evidence="11">
    <location>
        <position position="37"/>
    </location>
    <ligand>
        <name>Zn(2+)</name>
        <dbReference type="ChEBI" id="CHEBI:29105"/>
    </ligand>
</feature>
<organism evidence="13 14">
    <name type="scientific">Peribacillus muralis</name>
    <dbReference type="NCBI Taxonomy" id="264697"/>
    <lineage>
        <taxon>Bacteria</taxon>
        <taxon>Bacillati</taxon>
        <taxon>Bacillota</taxon>
        <taxon>Bacilli</taxon>
        <taxon>Bacillales</taxon>
        <taxon>Bacillaceae</taxon>
        <taxon>Peribacillus</taxon>
    </lineage>
</organism>
<comment type="similarity">
    <text evidence="2">Belongs to the MGMT family.</text>
</comment>
<sequence length="353" mass="40097">MITDQRTIDTFYTMLIERNSNYEGTFYVGVRTTSVFCRPTCPAKKPKKENCEFFLTAKEATLASYRPCKRCQPLNTPSSLSPEVKKLVVAIEENPQKKWTDKDFDDLSISANTARRQFKKQFGMTFIEYARARRLGVAFNHIRNGKPLIYTQLDSGFESSNGFRDAFTRIMGAVPKRNKQVKLLTAKWIETKLGSMIAIADDASLYLLEFVDRRGLEKEIENMRTKLSAAIIPGTNQILQHLENELQEYFEGTRFSFQTPITDEIGSSFQMEVWRILRGIRPGSTISYKDLAMEIGNPKAYRAVAGANGANQISILIPCHRVINTNGDLGGYGGGIQRKSWLLELEKKHNHIL</sequence>
<feature type="domain" description="HTH araC/xylS-type" evidence="12">
    <location>
        <begin position="85"/>
        <end position="181"/>
    </location>
</feature>
<evidence type="ECO:0000256" key="3">
    <source>
        <dbReference type="ARBA" id="ARBA00011918"/>
    </source>
</evidence>
<dbReference type="InterPro" id="IPR016221">
    <property type="entry name" value="Bifunct_regulatory_prot_Ada"/>
</dbReference>
<dbReference type="PANTHER" id="PTHR10815">
    <property type="entry name" value="METHYLATED-DNA--PROTEIN-CYSTEINE METHYLTRANSFERASE"/>
    <property type="match status" value="1"/>
</dbReference>
<dbReference type="InterPro" id="IPR036631">
    <property type="entry name" value="MGMT_N_sf"/>
</dbReference>
<dbReference type="OrthoDB" id="9802228at2"/>
<keyword evidence="14" id="KW-1185">Reference proteome</keyword>
<evidence type="ECO:0000256" key="8">
    <source>
        <dbReference type="ARBA" id="ARBA00023204"/>
    </source>
</evidence>
<comment type="catalytic activity">
    <reaction evidence="1">
        <text>a 4-O-methyl-thymidine in DNA + L-cysteinyl-[protein] = a thymidine in DNA + S-methyl-L-cysteinyl-[protein]</text>
        <dbReference type="Rhea" id="RHEA:53428"/>
        <dbReference type="Rhea" id="RHEA-COMP:10131"/>
        <dbReference type="Rhea" id="RHEA-COMP:10132"/>
        <dbReference type="Rhea" id="RHEA-COMP:13555"/>
        <dbReference type="Rhea" id="RHEA-COMP:13556"/>
        <dbReference type="ChEBI" id="CHEBI:29950"/>
        <dbReference type="ChEBI" id="CHEBI:82612"/>
        <dbReference type="ChEBI" id="CHEBI:137386"/>
        <dbReference type="ChEBI" id="CHEBI:137387"/>
        <dbReference type="EC" id="2.1.1.63"/>
    </reaction>
</comment>
<reference evidence="13 14" key="1">
    <citation type="submission" date="2016-08" db="EMBL/GenBank/DDBJ databases">
        <title>Complete genome sequence of Bacillus muralis G25-68, a strain with toxicity to nematodes.</title>
        <authorList>
            <person name="Zheng Z."/>
        </authorList>
    </citation>
    <scope>NUCLEOTIDE SEQUENCE [LARGE SCALE GENOMIC DNA]</scope>
    <source>
        <strain evidence="13 14">G25-68</strain>
        <plasmid evidence="14">pg25-68</plasmid>
    </source>
</reference>
<dbReference type="GO" id="GO:0008270">
    <property type="term" value="F:zinc ion binding"/>
    <property type="evidence" value="ECO:0007669"/>
    <property type="project" value="InterPro"/>
</dbReference>
<comment type="cofactor">
    <cofactor evidence="11">
        <name>Zn(2+)</name>
        <dbReference type="ChEBI" id="CHEBI:29105"/>
    </cofactor>
    <text evidence="11">Binds 1 zinc ion per subunit.</text>
</comment>
<dbReference type="EMBL" id="CP017081">
    <property type="protein sequence ID" value="AOH57418.1"/>
    <property type="molecule type" value="Genomic_DNA"/>
</dbReference>
<dbReference type="Proteomes" id="UP000077926">
    <property type="component" value="Plasmid pG25-68"/>
</dbReference>
<dbReference type="RefSeq" id="WP_064465361.1">
    <property type="nucleotide sequence ID" value="NZ_CP017081.1"/>
</dbReference>
<dbReference type="GO" id="GO:0006281">
    <property type="term" value="P:DNA repair"/>
    <property type="evidence" value="ECO:0007669"/>
    <property type="project" value="UniProtKB-KW"/>
</dbReference>
<feature type="binding site" evidence="11">
    <location>
        <position position="68"/>
    </location>
    <ligand>
        <name>Zn(2+)</name>
        <dbReference type="ChEBI" id="CHEBI:29105"/>
    </ligand>
</feature>
<keyword evidence="13" id="KW-0614">Plasmid</keyword>
<keyword evidence="8" id="KW-0234">DNA repair</keyword>
<feature type="active site" description="Nucleophile; methyl group acceptor from either O6-methylguanine or O4-methylthymine" evidence="10">
    <location>
        <position position="319"/>
    </location>
</feature>
<evidence type="ECO:0000256" key="11">
    <source>
        <dbReference type="PIRSR" id="PIRSR000409-3"/>
    </source>
</evidence>
<keyword evidence="4 13" id="KW-0489">Methyltransferase</keyword>
<dbReference type="GO" id="GO:0003908">
    <property type="term" value="F:methylated-DNA-[protein]-cysteine S-methyltransferase activity"/>
    <property type="evidence" value="ECO:0007669"/>
    <property type="project" value="UniProtKB-EC"/>
</dbReference>
<evidence type="ECO:0000256" key="10">
    <source>
        <dbReference type="PIRSR" id="PIRSR000409-1"/>
    </source>
</evidence>
<accession>A0A1B3XW19</accession>
<dbReference type="SUPFAM" id="SSF57884">
    <property type="entry name" value="Ada DNA repair protein, N-terminal domain (N-Ada 10)"/>
    <property type="match status" value="1"/>
</dbReference>
<dbReference type="GO" id="GO:0003700">
    <property type="term" value="F:DNA-binding transcription factor activity"/>
    <property type="evidence" value="ECO:0007669"/>
    <property type="project" value="InterPro"/>
</dbReference>
<dbReference type="NCBIfam" id="TIGR00589">
    <property type="entry name" value="ogt"/>
    <property type="match status" value="1"/>
</dbReference>
<comment type="catalytic activity">
    <reaction evidence="9">
        <text>a 6-O-methyl-2'-deoxyguanosine in DNA + L-cysteinyl-[protein] = S-methyl-L-cysteinyl-[protein] + a 2'-deoxyguanosine in DNA</text>
        <dbReference type="Rhea" id="RHEA:24000"/>
        <dbReference type="Rhea" id="RHEA-COMP:10131"/>
        <dbReference type="Rhea" id="RHEA-COMP:10132"/>
        <dbReference type="Rhea" id="RHEA-COMP:11367"/>
        <dbReference type="Rhea" id="RHEA-COMP:11368"/>
        <dbReference type="ChEBI" id="CHEBI:29950"/>
        <dbReference type="ChEBI" id="CHEBI:82612"/>
        <dbReference type="ChEBI" id="CHEBI:85445"/>
        <dbReference type="ChEBI" id="CHEBI:85448"/>
        <dbReference type="EC" id="2.1.1.63"/>
    </reaction>
</comment>
<dbReference type="Gene3D" id="1.10.10.10">
    <property type="entry name" value="Winged helix-like DNA-binding domain superfamily/Winged helix DNA-binding domain"/>
    <property type="match status" value="1"/>
</dbReference>
<dbReference type="InterPro" id="IPR035451">
    <property type="entry name" value="Ada-like_dom_sf"/>
</dbReference>
<evidence type="ECO:0000256" key="7">
    <source>
        <dbReference type="ARBA" id="ARBA00023159"/>
    </source>
</evidence>
<dbReference type="Pfam" id="PF02805">
    <property type="entry name" value="Ada_Zn_binding"/>
    <property type="match status" value="1"/>
</dbReference>
<dbReference type="PIRSF" id="PIRSF000409">
    <property type="entry name" value="Ada"/>
    <property type="match status" value="1"/>
</dbReference>
<dbReference type="PANTHER" id="PTHR10815:SF5">
    <property type="entry name" value="METHYLATED-DNA--PROTEIN-CYSTEINE METHYLTRANSFERASE"/>
    <property type="match status" value="1"/>
</dbReference>
<evidence type="ECO:0000313" key="13">
    <source>
        <dbReference type="EMBL" id="AOH57418.1"/>
    </source>
</evidence>
<dbReference type="InterPro" id="IPR001497">
    <property type="entry name" value="MethylDNA_cys_MeTrfase_AS"/>
</dbReference>
<dbReference type="GO" id="GO:0043565">
    <property type="term" value="F:sequence-specific DNA binding"/>
    <property type="evidence" value="ECO:0007669"/>
    <property type="project" value="InterPro"/>
</dbReference>
<dbReference type="FunFam" id="1.10.10.10:FF:000214">
    <property type="entry name" value="Methylated-DNA--protein-cysteine methyltransferase"/>
    <property type="match status" value="1"/>
</dbReference>
<dbReference type="AlphaFoldDB" id="A0A1B3XW19"/>
<evidence type="ECO:0000256" key="4">
    <source>
        <dbReference type="ARBA" id="ARBA00022603"/>
    </source>
</evidence>
<dbReference type="PROSITE" id="PS01124">
    <property type="entry name" value="HTH_ARAC_FAMILY_2"/>
    <property type="match status" value="1"/>
</dbReference>
<feature type="binding site" evidence="11">
    <location>
        <position position="71"/>
    </location>
    <ligand>
        <name>Zn(2+)</name>
        <dbReference type="ChEBI" id="CHEBI:29105"/>
    </ligand>
</feature>
<dbReference type="Gene3D" id="3.40.10.10">
    <property type="entry name" value="DNA Methylphosphotriester Repair Domain"/>
    <property type="match status" value="1"/>
</dbReference>
<dbReference type="CDD" id="cd06445">
    <property type="entry name" value="ATase"/>
    <property type="match status" value="1"/>
</dbReference>
<evidence type="ECO:0000256" key="1">
    <source>
        <dbReference type="ARBA" id="ARBA00001286"/>
    </source>
</evidence>
<dbReference type="InterPro" id="IPR014048">
    <property type="entry name" value="MethylDNA_cys_MeTrfase_DNA-bd"/>
</dbReference>
<gene>
    <name evidence="13" type="ORF">ABE28_024020</name>
</gene>
<dbReference type="Pfam" id="PF12833">
    <property type="entry name" value="HTH_18"/>
    <property type="match status" value="1"/>
</dbReference>
<evidence type="ECO:0000256" key="9">
    <source>
        <dbReference type="ARBA" id="ARBA00049348"/>
    </source>
</evidence>
<dbReference type="InterPro" id="IPR036388">
    <property type="entry name" value="WH-like_DNA-bd_sf"/>
</dbReference>
<name>A0A1B3XW19_9BACI</name>
<dbReference type="Gene3D" id="1.10.10.60">
    <property type="entry name" value="Homeodomain-like"/>
    <property type="match status" value="1"/>
</dbReference>
<dbReference type="GO" id="GO:0032259">
    <property type="term" value="P:methylation"/>
    <property type="evidence" value="ECO:0007669"/>
    <property type="project" value="UniProtKB-KW"/>
</dbReference>
<feature type="binding site" evidence="11">
    <location>
        <position position="41"/>
    </location>
    <ligand>
        <name>Zn(2+)</name>
        <dbReference type="ChEBI" id="CHEBI:29105"/>
    </ligand>
</feature>
<keyword evidence="5 13" id="KW-0808">Transferase</keyword>
<dbReference type="InterPro" id="IPR036217">
    <property type="entry name" value="MethylDNA_cys_MeTrfase_DNAb"/>
</dbReference>
<dbReference type="InterPro" id="IPR018060">
    <property type="entry name" value="HTH_AraC"/>
</dbReference>
<keyword evidence="11" id="KW-0862">Zinc</keyword>
<dbReference type="SUPFAM" id="SSF46767">
    <property type="entry name" value="Methylated DNA-protein cysteine methyltransferase, C-terminal domain"/>
    <property type="match status" value="1"/>
</dbReference>
<dbReference type="KEGG" id="bmur:ABE28_024020"/>
<proteinExistence type="inferred from homology"/>
<evidence type="ECO:0000313" key="14">
    <source>
        <dbReference type="Proteomes" id="UP000077926"/>
    </source>
</evidence>
<keyword evidence="6" id="KW-0227">DNA damage</keyword>
<feature type="active site" description="Nucleophile; methyl group acceptor from methylphosphotriester" evidence="10">
    <location>
        <position position="37"/>
    </location>
</feature>
<dbReference type="InterPro" id="IPR004026">
    <property type="entry name" value="Ada_DNA_repair_Zn-bd"/>
</dbReference>
<dbReference type="EC" id="2.1.1.63" evidence="3"/>
<keyword evidence="7" id="KW-0010">Activator</keyword>
<dbReference type="PROSITE" id="PS00374">
    <property type="entry name" value="MGMT"/>
    <property type="match status" value="1"/>
</dbReference>
<dbReference type="Pfam" id="PF01035">
    <property type="entry name" value="DNA_binding_1"/>
    <property type="match status" value="1"/>
</dbReference>
<evidence type="ECO:0000259" key="12">
    <source>
        <dbReference type="PROSITE" id="PS01124"/>
    </source>
</evidence>
<protein>
    <recommendedName>
        <fullName evidence="3">methylated-DNA--[protein]-cysteine S-methyltransferase</fullName>
        <ecNumber evidence="3">2.1.1.63</ecNumber>
    </recommendedName>
</protein>